<feature type="transmembrane region" description="Helical" evidence="1">
    <location>
        <begin position="75"/>
        <end position="94"/>
    </location>
</feature>
<feature type="transmembrane region" description="Helical" evidence="1">
    <location>
        <begin position="361"/>
        <end position="381"/>
    </location>
</feature>
<accession>A0A4R4ZWH2</accession>
<feature type="transmembrane region" description="Helical" evidence="1">
    <location>
        <begin position="48"/>
        <end position="68"/>
    </location>
</feature>
<protein>
    <recommendedName>
        <fullName evidence="4">MFS transporter</fullName>
    </recommendedName>
</protein>
<dbReference type="AlphaFoldDB" id="A0A4R4ZWH2"/>
<comment type="caution">
    <text evidence="2">The sequence shown here is derived from an EMBL/GenBank/DDBJ whole genome shotgun (WGS) entry which is preliminary data.</text>
</comment>
<dbReference type="SUPFAM" id="SSF103473">
    <property type="entry name" value="MFS general substrate transporter"/>
    <property type="match status" value="1"/>
</dbReference>
<organism evidence="2 3">
    <name type="scientific">Kribbella antibiotica</name>
    <dbReference type="NCBI Taxonomy" id="190195"/>
    <lineage>
        <taxon>Bacteria</taxon>
        <taxon>Bacillati</taxon>
        <taxon>Actinomycetota</taxon>
        <taxon>Actinomycetes</taxon>
        <taxon>Propionibacteriales</taxon>
        <taxon>Kribbellaceae</taxon>
        <taxon>Kribbella</taxon>
    </lineage>
</organism>
<reference evidence="2 3" key="1">
    <citation type="submission" date="2019-03" db="EMBL/GenBank/DDBJ databases">
        <title>Draft genome sequences of novel Actinobacteria.</title>
        <authorList>
            <person name="Sahin N."/>
            <person name="Ay H."/>
            <person name="Saygin H."/>
        </authorList>
    </citation>
    <scope>NUCLEOTIDE SEQUENCE [LARGE SCALE GENOMIC DNA]</scope>
    <source>
        <strain evidence="2 3">JCM 13523</strain>
    </source>
</reference>
<dbReference type="PANTHER" id="PTHR23542">
    <property type="match status" value="1"/>
</dbReference>
<evidence type="ECO:0000313" key="3">
    <source>
        <dbReference type="Proteomes" id="UP000295124"/>
    </source>
</evidence>
<proteinExistence type="predicted"/>
<dbReference type="Proteomes" id="UP000295124">
    <property type="component" value="Unassembled WGS sequence"/>
</dbReference>
<evidence type="ECO:0000313" key="2">
    <source>
        <dbReference type="EMBL" id="TDD62706.1"/>
    </source>
</evidence>
<feature type="transmembrane region" description="Helical" evidence="1">
    <location>
        <begin position="243"/>
        <end position="264"/>
    </location>
</feature>
<dbReference type="InterPro" id="IPR036259">
    <property type="entry name" value="MFS_trans_sf"/>
</dbReference>
<name>A0A4R4ZWH2_9ACTN</name>
<feature type="transmembrane region" description="Helical" evidence="1">
    <location>
        <begin position="141"/>
        <end position="160"/>
    </location>
</feature>
<keyword evidence="1" id="KW-0472">Membrane</keyword>
<evidence type="ECO:0000256" key="1">
    <source>
        <dbReference type="SAM" id="Phobius"/>
    </source>
</evidence>
<dbReference type="RefSeq" id="WP_132165078.1">
    <property type="nucleotide sequence ID" value="NZ_SMKX01000005.1"/>
</dbReference>
<feature type="transmembrane region" description="Helical" evidence="1">
    <location>
        <begin position="166"/>
        <end position="184"/>
    </location>
</feature>
<dbReference type="OrthoDB" id="3541730at2"/>
<keyword evidence="3" id="KW-1185">Reference proteome</keyword>
<keyword evidence="1" id="KW-0812">Transmembrane</keyword>
<sequence length="402" mass="40754">MSYRRLATRPLAAWVLTSSLARLPNAMGALGLVFLGHGKTGGYSTGTVLAAAYIVGEVAGASSLGTLIHQRWMRPHLVIGLSVAAAAFGGMVLLPDAPVAVLALLAAIAGAAPAASPGALRTLLTSLVSEDDVPRAFSADAVIQEILWLAAPGLVVLLALQVSSVAPLAVSAACLAAAALSVLLMRSIRAAEEEDADTSRPALRVLLSAWPIYLTSAAAMSLMAVSELVLPALLEFRHQSVGLAGPLLMAFAACSAGAAFVFGLRRWPGSARVQSLVCLLATAVGISIMAVVPNLVGIIAGLLVAGSFQAVVMVTRNLSLRESLPANAHTAGYSLQYAVQGVGYSLSAIFAGLVLDRSTPNVAVLGGVAITVLLVVISTVAERAGVTGAARAETDSAATLSP</sequence>
<evidence type="ECO:0008006" key="4">
    <source>
        <dbReference type="Google" id="ProtNLM"/>
    </source>
</evidence>
<gene>
    <name evidence="2" type="ORF">E1263_03035</name>
</gene>
<dbReference type="PANTHER" id="PTHR23542:SF1">
    <property type="entry name" value="MAJOR FACILITATOR SUPERFAMILY (MFS) PROFILE DOMAIN-CONTAINING PROTEIN"/>
    <property type="match status" value="1"/>
</dbReference>
<feature type="transmembrane region" description="Helical" evidence="1">
    <location>
        <begin position="205"/>
        <end position="223"/>
    </location>
</feature>
<feature type="transmembrane region" description="Helical" evidence="1">
    <location>
        <begin position="100"/>
        <end position="120"/>
    </location>
</feature>
<feature type="transmembrane region" description="Helical" evidence="1">
    <location>
        <begin position="335"/>
        <end position="355"/>
    </location>
</feature>
<keyword evidence="1" id="KW-1133">Transmembrane helix</keyword>
<dbReference type="Gene3D" id="1.20.1250.20">
    <property type="entry name" value="MFS general substrate transporter like domains"/>
    <property type="match status" value="1"/>
</dbReference>
<feature type="transmembrane region" description="Helical" evidence="1">
    <location>
        <begin position="276"/>
        <end position="292"/>
    </location>
</feature>
<dbReference type="EMBL" id="SMKX01000005">
    <property type="protein sequence ID" value="TDD62706.1"/>
    <property type="molecule type" value="Genomic_DNA"/>
</dbReference>